<dbReference type="Proteomes" id="UP000053732">
    <property type="component" value="Unassembled WGS sequence"/>
</dbReference>
<gene>
    <name evidence="1" type="ORF">PCAMFM013_S054g000034</name>
</gene>
<sequence length="63" mass="6964">MVYMTQVAHWFSSNALENVSVKHTKNILDLPSINTSSLRFSPVKVKTSRPLAASAASQWSKTT</sequence>
<evidence type="ECO:0000313" key="2">
    <source>
        <dbReference type="Proteomes" id="UP000053732"/>
    </source>
</evidence>
<keyword evidence="2" id="KW-1185">Reference proteome</keyword>
<dbReference type="EMBL" id="HG793187">
    <property type="protein sequence ID" value="CRL30577.1"/>
    <property type="molecule type" value="Genomic_DNA"/>
</dbReference>
<evidence type="ECO:0000313" key="1">
    <source>
        <dbReference type="EMBL" id="CRL30577.1"/>
    </source>
</evidence>
<reference evidence="1 2" key="1">
    <citation type="journal article" date="2014" name="Nat. Commun.">
        <title>Multiple recent horizontal transfers of a large genomic region in cheese making fungi.</title>
        <authorList>
            <person name="Cheeseman K."/>
            <person name="Ropars J."/>
            <person name="Renault P."/>
            <person name="Dupont J."/>
            <person name="Gouzy J."/>
            <person name="Branca A."/>
            <person name="Abraham A.L."/>
            <person name="Ceppi M."/>
            <person name="Conseiller E."/>
            <person name="Debuchy R."/>
            <person name="Malagnac F."/>
            <person name="Goarin A."/>
            <person name="Silar P."/>
            <person name="Lacoste S."/>
            <person name="Sallet E."/>
            <person name="Bensimon A."/>
            <person name="Giraud T."/>
            <person name="Brygoo Y."/>
        </authorList>
    </citation>
    <scope>NUCLEOTIDE SEQUENCE [LARGE SCALE GENOMIC DNA]</scope>
    <source>
        <strain evidence="2">FM 013</strain>
    </source>
</reference>
<name>A0A0G4PW57_PENC3</name>
<proteinExistence type="predicted"/>
<organism evidence="1 2">
    <name type="scientific">Penicillium camemberti (strain FM 013)</name>
    <dbReference type="NCBI Taxonomy" id="1429867"/>
    <lineage>
        <taxon>Eukaryota</taxon>
        <taxon>Fungi</taxon>
        <taxon>Dikarya</taxon>
        <taxon>Ascomycota</taxon>
        <taxon>Pezizomycotina</taxon>
        <taxon>Eurotiomycetes</taxon>
        <taxon>Eurotiomycetidae</taxon>
        <taxon>Eurotiales</taxon>
        <taxon>Aspergillaceae</taxon>
        <taxon>Penicillium</taxon>
    </lineage>
</organism>
<protein>
    <submittedName>
        <fullName evidence="1">Str. FM013</fullName>
    </submittedName>
</protein>
<accession>A0A0G4PW57</accession>
<dbReference type="AlphaFoldDB" id="A0A0G4PW57"/>